<dbReference type="PROSITE" id="PS50011">
    <property type="entry name" value="PROTEIN_KINASE_DOM"/>
    <property type="match status" value="1"/>
</dbReference>
<name>A0ABS2SVA9_9BACI</name>
<keyword evidence="3" id="KW-1185">Reference proteome</keyword>
<evidence type="ECO:0000313" key="3">
    <source>
        <dbReference type="Proteomes" id="UP001179280"/>
    </source>
</evidence>
<dbReference type="PANTHER" id="PTHR21310">
    <property type="entry name" value="AMINOGLYCOSIDE PHOSPHOTRANSFERASE-RELATED-RELATED"/>
    <property type="match status" value="1"/>
</dbReference>
<dbReference type="InterPro" id="IPR011009">
    <property type="entry name" value="Kinase-like_dom_sf"/>
</dbReference>
<dbReference type="InterPro" id="IPR008266">
    <property type="entry name" value="Tyr_kinase_AS"/>
</dbReference>
<organism evidence="2 3">
    <name type="scientific">Shouchella xiaoxiensis</name>
    <dbReference type="NCBI Taxonomy" id="766895"/>
    <lineage>
        <taxon>Bacteria</taxon>
        <taxon>Bacillati</taxon>
        <taxon>Bacillota</taxon>
        <taxon>Bacilli</taxon>
        <taxon>Bacillales</taxon>
        <taxon>Bacillaceae</taxon>
        <taxon>Shouchella</taxon>
    </lineage>
</organism>
<feature type="domain" description="Protein kinase" evidence="1">
    <location>
        <begin position="1"/>
        <end position="286"/>
    </location>
</feature>
<evidence type="ECO:0000259" key="1">
    <source>
        <dbReference type="PROSITE" id="PS50011"/>
    </source>
</evidence>
<dbReference type="RefSeq" id="WP_204466718.1">
    <property type="nucleotide sequence ID" value="NZ_JAFBCV010000008.1"/>
</dbReference>
<dbReference type="Gene3D" id="3.30.200.20">
    <property type="entry name" value="Phosphorylase Kinase, domain 1"/>
    <property type="match status" value="1"/>
</dbReference>
<reference evidence="2" key="1">
    <citation type="submission" date="2021-01" db="EMBL/GenBank/DDBJ databases">
        <title>Genomic Encyclopedia of Type Strains, Phase IV (KMG-IV): sequencing the most valuable type-strain genomes for metagenomic binning, comparative biology and taxonomic classification.</title>
        <authorList>
            <person name="Goeker M."/>
        </authorList>
    </citation>
    <scope>NUCLEOTIDE SEQUENCE</scope>
    <source>
        <strain evidence="2">DSM 21943</strain>
    </source>
</reference>
<protein>
    <submittedName>
        <fullName evidence="2">Aminoglycoside 2''-phosphotransferase</fullName>
        <ecNumber evidence="2">2.7.1.-</ecNumber>
    </submittedName>
</protein>
<keyword evidence="2" id="KW-0808">Transferase</keyword>
<dbReference type="Gene3D" id="3.90.1200.10">
    <property type="match status" value="1"/>
</dbReference>
<dbReference type="SUPFAM" id="SSF56112">
    <property type="entry name" value="Protein kinase-like (PK-like)"/>
    <property type="match status" value="1"/>
</dbReference>
<dbReference type="EC" id="2.7.1.-" evidence="2"/>
<dbReference type="GO" id="GO:0016740">
    <property type="term" value="F:transferase activity"/>
    <property type="evidence" value="ECO:0007669"/>
    <property type="project" value="UniProtKB-KW"/>
</dbReference>
<dbReference type="PANTHER" id="PTHR21310:SF42">
    <property type="entry name" value="BIFUNCTIONAL AAC_APH"/>
    <property type="match status" value="1"/>
</dbReference>
<dbReference type="InterPro" id="IPR000719">
    <property type="entry name" value="Prot_kinase_dom"/>
</dbReference>
<proteinExistence type="predicted"/>
<evidence type="ECO:0000313" key="2">
    <source>
        <dbReference type="EMBL" id="MBM7839478.1"/>
    </source>
</evidence>
<dbReference type="InterPro" id="IPR051678">
    <property type="entry name" value="AGP_Transferase"/>
</dbReference>
<comment type="caution">
    <text evidence="2">The sequence shown here is derived from an EMBL/GenBank/DDBJ whole genome shotgun (WGS) entry which is preliminary data.</text>
</comment>
<accession>A0ABS2SVA9</accession>
<gene>
    <name evidence="2" type="ORF">JOC54_002758</name>
</gene>
<dbReference type="PROSITE" id="PS00109">
    <property type="entry name" value="PROTEIN_KINASE_TYR"/>
    <property type="match status" value="1"/>
</dbReference>
<dbReference type="Proteomes" id="UP001179280">
    <property type="component" value="Unassembled WGS sequence"/>
</dbReference>
<sequence>MTLDRKELICSWYPHYAVDAIQTIHQGWDNEIFIANGERVFRFPKREEVEERVKREARLLTYLSIQNQALPLPIYQLHYEAEQLLCVSYAYLEGSPLRTEQSEIANVLGAFLSELHGISLTTAKTMGFTYERNGAYWQQFYDEIKNKLYPHFSQKQQDFVERIFKTFLEKDAQQHSKKIIHGDLTGSNLLYDQERDRLTGIIDFTDAMIGDPAIDFAGFYWDFGPEFTRLVLDHYEGDEPREAIYQRVEQFYGIQPLFFQLLYQYDNEQPLDQSEAMIRLEQLARR</sequence>
<dbReference type="Pfam" id="PF01636">
    <property type="entry name" value="APH"/>
    <property type="match status" value="1"/>
</dbReference>
<dbReference type="EMBL" id="JAFBCV010000008">
    <property type="protein sequence ID" value="MBM7839478.1"/>
    <property type="molecule type" value="Genomic_DNA"/>
</dbReference>
<dbReference type="InterPro" id="IPR002575">
    <property type="entry name" value="Aminoglycoside_PTrfase"/>
</dbReference>